<gene>
    <name evidence="1" type="ORF">EVAR_37348_1</name>
</gene>
<protein>
    <submittedName>
        <fullName evidence="1">Uncharacterized protein</fullName>
    </submittedName>
</protein>
<sequence length="113" mass="11883">MITSTSHNIVSSLRKETRPRGGVVCGARALGNPARASEKVTIQYGVTACRRSFAGRAAGPPFPRVLHSAVRAYRISGPVGSRCKNTTSDDGDVSLALPAAPASRTATELEYIL</sequence>
<comment type="caution">
    <text evidence="1">The sequence shown here is derived from an EMBL/GenBank/DDBJ whole genome shotgun (WGS) entry which is preliminary data.</text>
</comment>
<name>A0A4C1WZC4_EUMVA</name>
<dbReference type="AlphaFoldDB" id="A0A4C1WZC4"/>
<dbReference type="EMBL" id="BGZK01000688">
    <property type="protein sequence ID" value="GBP56273.1"/>
    <property type="molecule type" value="Genomic_DNA"/>
</dbReference>
<evidence type="ECO:0000313" key="2">
    <source>
        <dbReference type="Proteomes" id="UP000299102"/>
    </source>
</evidence>
<accession>A0A4C1WZC4</accession>
<proteinExistence type="predicted"/>
<evidence type="ECO:0000313" key="1">
    <source>
        <dbReference type="EMBL" id="GBP56273.1"/>
    </source>
</evidence>
<dbReference type="Proteomes" id="UP000299102">
    <property type="component" value="Unassembled WGS sequence"/>
</dbReference>
<reference evidence="1 2" key="1">
    <citation type="journal article" date="2019" name="Commun. Biol.">
        <title>The bagworm genome reveals a unique fibroin gene that provides high tensile strength.</title>
        <authorList>
            <person name="Kono N."/>
            <person name="Nakamura H."/>
            <person name="Ohtoshi R."/>
            <person name="Tomita M."/>
            <person name="Numata K."/>
            <person name="Arakawa K."/>
        </authorList>
    </citation>
    <scope>NUCLEOTIDE SEQUENCE [LARGE SCALE GENOMIC DNA]</scope>
</reference>
<keyword evidence="2" id="KW-1185">Reference proteome</keyword>
<organism evidence="1 2">
    <name type="scientific">Eumeta variegata</name>
    <name type="common">Bagworm moth</name>
    <name type="synonym">Eumeta japonica</name>
    <dbReference type="NCBI Taxonomy" id="151549"/>
    <lineage>
        <taxon>Eukaryota</taxon>
        <taxon>Metazoa</taxon>
        <taxon>Ecdysozoa</taxon>
        <taxon>Arthropoda</taxon>
        <taxon>Hexapoda</taxon>
        <taxon>Insecta</taxon>
        <taxon>Pterygota</taxon>
        <taxon>Neoptera</taxon>
        <taxon>Endopterygota</taxon>
        <taxon>Lepidoptera</taxon>
        <taxon>Glossata</taxon>
        <taxon>Ditrysia</taxon>
        <taxon>Tineoidea</taxon>
        <taxon>Psychidae</taxon>
        <taxon>Oiketicinae</taxon>
        <taxon>Eumeta</taxon>
    </lineage>
</organism>